<sequence>QDEKDPLHPVKGAFRPFELGPRNCIGQELAQVEMRFVLALTARELDIIPQYPEGAPEAFGEKAYQSLKGEHIAASPKDGLPAKVVFRKSG</sequence>
<dbReference type="GO" id="GO:0020037">
    <property type="term" value="F:heme binding"/>
    <property type="evidence" value="ECO:0007669"/>
    <property type="project" value="InterPro"/>
</dbReference>
<evidence type="ECO:0000313" key="2">
    <source>
        <dbReference type="Proteomes" id="UP000639643"/>
    </source>
</evidence>
<evidence type="ECO:0000313" key="1">
    <source>
        <dbReference type="EMBL" id="KAF6809584.1"/>
    </source>
</evidence>
<dbReference type="GO" id="GO:0005506">
    <property type="term" value="F:iron ion binding"/>
    <property type="evidence" value="ECO:0007669"/>
    <property type="project" value="InterPro"/>
</dbReference>
<protein>
    <recommendedName>
        <fullName evidence="3">Cytochrome P450</fullName>
    </recommendedName>
</protein>
<keyword evidence="2" id="KW-1185">Reference proteome</keyword>
<comment type="caution">
    <text evidence="1">The sequence shown here is derived from an EMBL/GenBank/DDBJ whole genome shotgun (WGS) entry which is preliminary data.</text>
</comment>
<dbReference type="GO" id="GO:0004497">
    <property type="term" value="F:monooxygenase activity"/>
    <property type="evidence" value="ECO:0007669"/>
    <property type="project" value="InterPro"/>
</dbReference>
<dbReference type="SUPFAM" id="SSF48264">
    <property type="entry name" value="Cytochrome P450"/>
    <property type="match status" value="1"/>
</dbReference>
<dbReference type="Gene3D" id="1.10.630.10">
    <property type="entry name" value="Cytochrome P450"/>
    <property type="match status" value="1"/>
</dbReference>
<dbReference type="AlphaFoldDB" id="A0A8H6MUI9"/>
<dbReference type="GO" id="GO:0016705">
    <property type="term" value="F:oxidoreductase activity, acting on paired donors, with incorporation or reduction of molecular oxygen"/>
    <property type="evidence" value="ECO:0007669"/>
    <property type="project" value="InterPro"/>
</dbReference>
<proteinExistence type="predicted"/>
<dbReference type="InterPro" id="IPR001128">
    <property type="entry name" value="Cyt_P450"/>
</dbReference>
<dbReference type="OrthoDB" id="10029320at2759"/>
<reference evidence="1" key="1">
    <citation type="journal article" date="2020" name="Phytopathology">
        <title>Genome Sequence Resources of Colletotrichum truncatum, C. plurivorum, C. musicola, and C. sojae: Four Species Pathogenic to Soybean (Glycine max).</title>
        <authorList>
            <person name="Rogerio F."/>
            <person name="Boufleur T.R."/>
            <person name="Ciampi-Guillardi M."/>
            <person name="Sukno S.A."/>
            <person name="Thon M.R."/>
            <person name="Massola Junior N.S."/>
            <person name="Baroncelli R."/>
        </authorList>
    </citation>
    <scope>NUCLEOTIDE SEQUENCE</scope>
    <source>
        <strain evidence="1">LFN0074</strain>
    </source>
</reference>
<feature type="non-terminal residue" evidence="1">
    <location>
        <position position="1"/>
    </location>
</feature>
<evidence type="ECO:0008006" key="3">
    <source>
        <dbReference type="Google" id="ProtNLM"/>
    </source>
</evidence>
<organism evidence="1 2">
    <name type="scientific">Colletotrichum musicola</name>
    <dbReference type="NCBI Taxonomy" id="2175873"/>
    <lineage>
        <taxon>Eukaryota</taxon>
        <taxon>Fungi</taxon>
        <taxon>Dikarya</taxon>
        <taxon>Ascomycota</taxon>
        <taxon>Pezizomycotina</taxon>
        <taxon>Sordariomycetes</taxon>
        <taxon>Hypocreomycetidae</taxon>
        <taxon>Glomerellales</taxon>
        <taxon>Glomerellaceae</taxon>
        <taxon>Colletotrichum</taxon>
        <taxon>Colletotrichum orchidearum species complex</taxon>
    </lineage>
</organism>
<accession>A0A8H6MUI9</accession>
<gene>
    <name evidence="1" type="ORF">CMUS01_13664</name>
</gene>
<dbReference type="EMBL" id="WIGM01000886">
    <property type="protein sequence ID" value="KAF6809584.1"/>
    <property type="molecule type" value="Genomic_DNA"/>
</dbReference>
<dbReference type="Proteomes" id="UP000639643">
    <property type="component" value="Unassembled WGS sequence"/>
</dbReference>
<name>A0A8H6MUI9_9PEZI</name>
<dbReference type="InterPro" id="IPR036396">
    <property type="entry name" value="Cyt_P450_sf"/>
</dbReference>
<dbReference type="Pfam" id="PF00067">
    <property type="entry name" value="p450"/>
    <property type="match status" value="1"/>
</dbReference>